<evidence type="ECO:0000256" key="5">
    <source>
        <dbReference type="RuleBase" id="RU000660"/>
    </source>
</evidence>
<evidence type="ECO:0000256" key="4">
    <source>
        <dbReference type="HAMAP-Rule" id="MF_01368"/>
    </source>
</evidence>
<dbReference type="GO" id="GO:0006412">
    <property type="term" value="P:translation"/>
    <property type="evidence" value="ECO:0007669"/>
    <property type="project" value="UniProtKB-UniRule"/>
</dbReference>
<dbReference type="EMBL" id="MHCI01000017">
    <property type="protein sequence ID" value="OGY16373.1"/>
    <property type="molecule type" value="Genomic_DNA"/>
</dbReference>
<dbReference type="InterPro" id="IPR036373">
    <property type="entry name" value="Ribosomal_bL17_sf"/>
</dbReference>
<dbReference type="NCBIfam" id="TIGR00059">
    <property type="entry name" value="L17"/>
    <property type="match status" value="1"/>
</dbReference>
<dbReference type="GO" id="GO:0022625">
    <property type="term" value="C:cytosolic large ribosomal subunit"/>
    <property type="evidence" value="ECO:0007669"/>
    <property type="project" value="TreeGrafter"/>
</dbReference>
<keyword evidence="2 4" id="KW-0689">Ribosomal protein</keyword>
<feature type="compositionally biased region" description="Basic and acidic residues" evidence="6">
    <location>
        <begin position="125"/>
        <end position="155"/>
    </location>
</feature>
<dbReference type="Gene3D" id="3.90.1030.10">
    <property type="entry name" value="Ribosomal protein L17"/>
    <property type="match status" value="1"/>
</dbReference>
<dbReference type="PANTHER" id="PTHR14413:SF16">
    <property type="entry name" value="LARGE RIBOSOMAL SUBUNIT PROTEIN BL17M"/>
    <property type="match status" value="1"/>
</dbReference>
<organism evidence="7 8">
    <name type="scientific">Candidatus Chisholmbacteria bacterium RIFCSPHIGHO2_01_FULL_49_18</name>
    <dbReference type="NCBI Taxonomy" id="1797590"/>
    <lineage>
        <taxon>Bacteria</taxon>
        <taxon>Candidatus Chisholmiibacteriota</taxon>
    </lineage>
</organism>
<dbReference type="HAMAP" id="MF_01368">
    <property type="entry name" value="Ribosomal_bL17"/>
    <property type="match status" value="1"/>
</dbReference>
<sequence>MRHKIKGKKLNRDSKHRKALFKNLINALVMHEEIQTTESKAKAIKGLTDKIISRGKKGTLHARRTIAAFLQDKNAVNKIVDVLGPRFKDRVSGFTRIIRLGERRGDDAMLVKMELVEKAQIVEQPVKKGEGKKEKQSKDRKETDNKDKKDEKSGS</sequence>
<evidence type="ECO:0000256" key="6">
    <source>
        <dbReference type="SAM" id="MobiDB-lite"/>
    </source>
</evidence>
<name>A0A1G1VLY1_9BACT</name>
<evidence type="ECO:0000256" key="3">
    <source>
        <dbReference type="ARBA" id="ARBA00023274"/>
    </source>
</evidence>
<dbReference type="AlphaFoldDB" id="A0A1G1VLY1"/>
<accession>A0A1G1VLY1</accession>
<comment type="caution">
    <text evidence="7">The sequence shown here is derived from an EMBL/GenBank/DDBJ whole genome shotgun (WGS) entry which is preliminary data.</text>
</comment>
<protein>
    <recommendedName>
        <fullName evidence="4">Large ribosomal subunit protein bL17</fullName>
    </recommendedName>
</protein>
<gene>
    <name evidence="4" type="primary">rplQ</name>
    <name evidence="7" type="ORF">A2785_00275</name>
</gene>
<dbReference type="Proteomes" id="UP000179069">
    <property type="component" value="Unassembled WGS sequence"/>
</dbReference>
<dbReference type="SUPFAM" id="SSF64263">
    <property type="entry name" value="Prokaryotic ribosomal protein L17"/>
    <property type="match status" value="1"/>
</dbReference>
<keyword evidence="3 4" id="KW-0687">Ribonucleoprotein</keyword>
<comment type="subunit">
    <text evidence="4">Part of the 50S ribosomal subunit. Contacts protein L32.</text>
</comment>
<dbReference type="Pfam" id="PF01196">
    <property type="entry name" value="Ribosomal_L17"/>
    <property type="match status" value="1"/>
</dbReference>
<dbReference type="PANTHER" id="PTHR14413">
    <property type="entry name" value="RIBOSOMAL PROTEIN L17"/>
    <property type="match status" value="1"/>
</dbReference>
<evidence type="ECO:0000313" key="7">
    <source>
        <dbReference type="EMBL" id="OGY16373.1"/>
    </source>
</evidence>
<evidence type="ECO:0000256" key="1">
    <source>
        <dbReference type="ARBA" id="ARBA00008777"/>
    </source>
</evidence>
<evidence type="ECO:0000256" key="2">
    <source>
        <dbReference type="ARBA" id="ARBA00022980"/>
    </source>
</evidence>
<evidence type="ECO:0000313" key="8">
    <source>
        <dbReference type="Proteomes" id="UP000179069"/>
    </source>
</evidence>
<reference evidence="7 8" key="1">
    <citation type="journal article" date="2016" name="Nat. Commun.">
        <title>Thousands of microbial genomes shed light on interconnected biogeochemical processes in an aquifer system.</title>
        <authorList>
            <person name="Anantharaman K."/>
            <person name="Brown C.T."/>
            <person name="Hug L.A."/>
            <person name="Sharon I."/>
            <person name="Castelle C.J."/>
            <person name="Probst A.J."/>
            <person name="Thomas B.C."/>
            <person name="Singh A."/>
            <person name="Wilkins M.J."/>
            <person name="Karaoz U."/>
            <person name="Brodie E.L."/>
            <person name="Williams K.H."/>
            <person name="Hubbard S.S."/>
            <person name="Banfield J.F."/>
        </authorList>
    </citation>
    <scope>NUCLEOTIDE SEQUENCE [LARGE SCALE GENOMIC DNA]</scope>
</reference>
<proteinExistence type="inferred from homology"/>
<dbReference type="GO" id="GO:0003735">
    <property type="term" value="F:structural constituent of ribosome"/>
    <property type="evidence" value="ECO:0007669"/>
    <property type="project" value="InterPro"/>
</dbReference>
<feature type="region of interest" description="Disordered" evidence="6">
    <location>
        <begin position="122"/>
        <end position="155"/>
    </location>
</feature>
<dbReference type="InterPro" id="IPR000456">
    <property type="entry name" value="Ribosomal_bL17"/>
</dbReference>
<comment type="similarity">
    <text evidence="1 4 5">Belongs to the bacterial ribosomal protein bL17 family.</text>
</comment>